<accession>A0ABX1ZIK7</accession>
<dbReference type="InterPro" id="IPR009057">
    <property type="entry name" value="Homeodomain-like_sf"/>
</dbReference>
<keyword evidence="5" id="KW-1185">Reference proteome</keyword>
<dbReference type="PROSITE" id="PS01124">
    <property type="entry name" value="HTH_ARAC_FAMILY_2"/>
    <property type="match status" value="1"/>
</dbReference>
<dbReference type="Gene3D" id="1.10.10.60">
    <property type="entry name" value="Homeodomain-like"/>
    <property type="match status" value="1"/>
</dbReference>
<feature type="domain" description="HTH araC/xylS-type" evidence="3">
    <location>
        <begin position="1"/>
        <end position="38"/>
    </location>
</feature>
<evidence type="ECO:0000313" key="5">
    <source>
        <dbReference type="Proteomes" id="UP000618579"/>
    </source>
</evidence>
<proteinExistence type="predicted"/>
<evidence type="ECO:0000313" key="4">
    <source>
        <dbReference type="EMBL" id="NOU98894.1"/>
    </source>
</evidence>
<reference evidence="4 5" key="1">
    <citation type="submission" date="2019-10" db="EMBL/GenBank/DDBJ databases">
        <title>Description of Paenibacillus pedi sp. nov.</title>
        <authorList>
            <person name="Carlier A."/>
            <person name="Qi S."/>
        </authorList>
    </citation>
    <scope>NUCLEOTIDE SEQUENCE [LARGE SCALE GENOMIC DNA]</scope>
    <source>
        <strain evidence="4 5">LMG 31457</strain>
    </source>
</reference>
<keyword evidence="2" id="KW-0804">Transcription</keyword>
<protein>
    <submittedName>
        <fullName evidence="4">AraC family transcriptional regulator</fullName>
    </submittedName>
</protein>
<sequence>MNLADIANELFVTPNYLSRLFRQETGQSFSDYLSRMRIKDVETRGISMNLDFCRAVVVDDEVWVREGIQNYLDWSSLNALLNITQTNMLTGVIGI</sequence>
<dbReference type="EMBL" id="WHNZ01000010">
    <property type="protein sequence ID" value="NOU98894.1"/>
    <property type="molecule type" value="Genomic_DNA"/>
</dbReference>
<evidence type="ECO:0000259" key="3">
    <source>
        <dbReference type="PROSITE" id="PS01124"/>
    </source>
</evidence>
<comment type="caution">
    <text evidence="4">The sequence shown here is derived from an EMBL/GenBank/DDBJ whole genome shotgun (WGS) entry which is preliminary data.</text>
</comment>
<evidence type="ECO:0000256" key="2">
    <source>
        <dbReference type="ARBA" id="ARBA00023163"/>
    </source>
</evidence>
<keyword evidence="1" id="KW-0805">Transcription regulation</keyword>
<organism evidence="4 5">
    <name type="scientific">Paenibacillus planticolens</name>
    <dbReference type="NCBI Taxonomy" id="2654976"/>
    <lineage>
        <taxon>Bacteria</taxon>
        <taxon>Bacillati</taxon>
        <taxon>Bacillota</taxon>
        <taxon>Bacilli</taxon>
        <taxon>Bacillales</taxon>
        <taxon>Paenibacillaceae</taxon>
        <taxon>Paenibacillus</taxon>
    </lineage>
</organism>
<gene>
    <name evidence="4" type="ORF">GC097_02510</name>
</gene>
<dbReference type="Proteomes" id="UP000618579">
    <property type="component" value="Unassembled WGS sequence"/>
</dbReference>
<dbReference type="SUPFAM" id="SSF46689">
    <property type="entry name" value="Homeodomain-like"/>
    <property type="match status" value="1"/>
</dbReference>
<dbReference type="InterPro" id="IPR018060">
    <property type="entry name" value="HTH_AraC"/>
</dbReference>
<name>A0ABX1ZIK7_9BACL</name>
<dbReference type="Pfam" id="PF00165">
    <property type="entry name" value="HTH_AraC"/>
    <property type="match status" value="1"/>
</dbReference>
<evidence type="ECO:0000256" key="1">
    <source>
        <dbReference type="ARBA" id="ARBA00023015"/>
    </source>
</evidence>